<dbReference type="EMBL" id="BLLF01002516">
    <property type="protein sequence ID" value="GFH24363.1"/>
    <property type="molecule type" value="Genomic_DNA"/>
</dbReference>
<dbReference type="AlphaFoldDB" id="A0A699ZNV9"/>
<reference evidence="1 2" key="1">
    <citation type="submission" date="2020-02" db="EMBL/GenBank/DDBJ databases">
        <title>Draft genome sequence of Haematococcus lacustris strain NIES-144.</title>
        <authorList>
            <person name="Morimoto D."/>
            <person name="Nakagawa S."/>
            <person name="Yoshida T."/>
            <person name="Sawayama S."/>
        </authorList>
    </citation>
    <scope>NUCLEOTIDE SEQUENCE [LARGE SCALE GENOMIC DNA]</scope>
    <source>
        <strain evidence="1 2">NIES-144</strain>
    </source>
</reference>
<evidence type="ECO:0000313" key="1">
    <source>
        <dbReference type="EMBL" id="GFH24363.1"/>
    </source>
</evidence>
<accession>A0A699ZNV9</accession>
<evidence type="ECO:0000313" key="2">
    <source>
        <dbReference type="Proteomes" id="UP000485058"/>
    </source>
</evidence>
<sequence>MAPWLSSEQQRTGGPAPLAAPPLVPPCLQGQGQPTSISQGRCAAQGRQARASAWAQPALLLVFRVHCLAREWAGCARQARVQQASVQRQPVCRCGCLPCARWAQCKGPTVGLCRLPGGPAVPWAAAGTAKPCGSPVAAAAAAAAMAVAAGQAVGWAAAAPAAPLKGSLRRLAVSEAGELEEGEMREAAAAVMVRGTGPGSFETTDPQS</sequence>
<proteinExistence type="predicted"/>
<keyword evidence="2" id="KW-1185">Reference proteome</keyword>
<organism evidence="1 2">
    <name type="scientific">Haematococcus lacustris</name>
    <name type="common">Green alga</name>
    <name type="synonym">Haematococcus pluvialis</name>
    <dbReference type="NCBI Taxonomy" id="44745"/>
    <lineage>
        <taxon>Eukaryota</taxon>
        <taxon>Viridiplantae</taxon>
        <taxon>Chlorophyta</taxon>
        <taxon>core chlorophytes</taxon>
        <taxon>Chlorophyceae</taxon>
        <taxon>CS clade</taxon>
        <taxon>Chlamydomonadales</taxon>
        <taxon>Haematococcaceae</taxon>
        <taxon>Haematococcus</taxon>
    </lineage>
</organism>
<protein>
    <submittedName>
        <fullName evidence="1">Uncharacterized protein</fullName>
    </submittedName>
</protein>
<comment type="caution">
    <text evidence="1">The sequence shown here is derived from an EMBL/GenBank/DDBJ whole genome shotgun (WGS) entry which is preliminary data.</text>
</comment>
<name>A0A699ZNV9_HAELA</name>
<dbReference type="Proteomes" id="UP000485058">
    <property type="component" value="Unassembled WGS sequence"/>
</dbReference>
<gene>
    <name evidence="1" type="ORF">HaLaN_22144</name>
</gene>